<evidence type="ECO:0000313" key="3">
    <source>
        <dbReference type="Proteomes" id="UP000316603"/>
    </source>
</evidence>
<evidence type="ECO:0000256" key="1">
    <source>
        <dbReference type="SAM" id="MobiDB-lite"/>
    </source>
</evidence>
<comment type="caution">
    <text evidence="2">The sequence shown here is derived from an EMBL/GenBank/DDBJ whole genome shotgun (WGS) entry which is preliminary data.</text>
</comment>
<accession>A0A561TIK4</accession>
<reference evidence="2 3" key="1">
    <citation type="submission" date="2019-06" db="EMBL/GenBank/DDBJ databases">
        <title>Sequencing the genomes of 1000 actinobacteria strains.</title>
        <authorList>
            <person name="Klenk H.-P."/>
        </authorList>
    </citation>
    <scope>NUCLEOTIDE SEQUENCE [LARGE SCALE GENOMIC DNA]</scope>
    <source>
        <strain evidence="2 3">DSM 41695</strain>
    </source>
</reference>
<dbReference type="EMBL" id="VIWV01000001">
    <property type="protein sequence ID" value="TWF86948.1"/>
    <property type="molecule type" value="Genomic_DNA"/>
</dbReference>
<feature type="region of interest" description="Disordered" evidence="1">
    <location>
        <begin position="1"/>
        <end position="58"/>
    </location>
</feature>
<keyword evidence="3" id="KW-1185">Reference proteome</keyword>
<dbReference type="AlphaFoldDB" id="A0A561TIK4"/>
<gene>
    <name evidence="2" type="ORF">FHX78_113941</name>
</gene>
<name>A0A561TIK4_9ACTN</name>
<organism evidence="2 3">
    <name type="scientific">Streptomyces capillispiralis</name>
    <dbReference type="NCBI Taxonomy" id="68182"/>
    <lineage>
        <taxon>Bacteria</taxon>
        <taxon>Bacillati</taxon>
        <taxon>Actinomycetota</taxon>
        <taxon>Actinomycetes</taxon>
        <taxon>Kitasatosporales</taxon>
        <taxon>Streptomycetaceae</taxon>
        <taxon>Streptomyces</taxon>
    </lineage>
</organism>
<proteinExistence type="predicted"/>
<protein>
    <submittedName>
        <fullName evidence="2">Uncharacterized protein</fullName>
    </submittedName>
</protein>
<dbReference type="Proteomes" id="UP000316603">
    <property type="component" value="Unassembled WGS sequence"/>
</dbReference>
<feature type="compositionally biased region" description="Low complexity" evidence="1">
    <location>
        <begin position="11"/>
        <end position="29"/>
    </location>
</feature>
<sequence length="58" mass="6041">MSPSVTKRTGSPRALPAPSSSAPRTASVPLGEPGRQGLTDLQAAYGMSVDIGDDDRWQ</sequence>
<evidence type="ECO:0000313" key="2">
    <source>
        <dbReference type="EMBL" id="TWF86948.1"/>
    </source>
</evidence>